<keyword evidence="2" id="KW-1185">Reference proteome</keyword>
<comment type="caution">
    <text evidence="1">The sequence shown here is derived from an EMBL/GenBank/DDBJ whole genome shotgun (WGS) entry which is preliminary data.</text>
</comment>
<dbReference type="EMBL" id="CAJVPZ010039748">
    <property type="protein sequence ID" value="CAG8758116.1"/>
    <property type="molecule type" value="Genomic_DNA"/>
</dbReference>
<sequence>TAPDIHAKPIIPSTQAERDLLKAMTNLTNRILSSTETFDQLDKLMEVRNGCNGVNGISDDALAEDGGGTDDADAQLHKQRVENFTRVHRGSDGVIAVMSDDQMDGSAEEPVPKQDLLPVKIVVGFNTT</sequence>
<accession>A0A9N9J0H6</accession>
<feature type="non-terminal residue" evidence="1">
    <location>
        <position position="128"/>
    </location>
</feature>
<evidence type="ECO:0000313" key="1">
    <source>
        <dbReference type="EMBL" id="CAG8758116.1"/>
    </source>
</evidence>
<name>A0A9N9J0H6_9GLOM</name>
<feature type="non-terminal residue" evidence="1">
    <location>
        <position position="1"/>
    </location>
</feature>
<organism evidence="1 2">
    <name type="scientific">Racocetra fulgida</name>
    <dbReference type="NCBI Taxonomy" id="60492"/>
    <lineage>
        <taxon>Eukaryota</taxon>
        <taxon>Fungi</taxon>
        <taxon>Fungi incertae sedis</taxon>
        <taxon>Mucoromycota</taxon>
        <taxon>Glomeromycotina</taxon>
        <taxon>Glomeromycetes</taxon>
        <taxon>Diversisporales</taxon>
        <taxon>Gigasporaceae</taxon>
        <taxon>Racocetra</taxon>
    </lineage>
</organism>
<gene>
    <name evidence="1" type="ORF">RFULGI_LOCUS14099</name>
</gene>
<reference evidence="1" key="1">
    <citation type="submission" date="2021-06" db="EMBL/GenBank/DDBJ databases">
        <authorList>
            <person name="Kallberg Y."/>
            <person name="Tangrot J."/>
            <person name="Rosling A."/>
        </authorList>
    </citation>
    <scope>NUCLEOTIDE SEQUENCE</scope>
    <source>
        <strain evidence="1">IN212</strain>
    </source>
</reference>
<dbReference type="AlphaFoldDB" id="A0A9N9J0H6"/>
<dbReference type="Proteomes" id="UP000789396">
    <property type="component" value="Unassembled WGS sequence"/>
</dbReference>
<dbReference type="OrthoDB" id="271111at2759"/>
<evidence type="ECO:0000313" key="2">
    <source>
        <dbReference type="Proteomes" id="UP000789396"/>
    </source>
</evidence>
<protein>
    <submittedName>
        <fullName evidence="1">8266_t:CDS:1</fullName>
    </submittedName>
</protein>
<proteinExistence type="predicted"/>